<sequence>MPYSNPTFSASSGFDSFSIPIKSSIQSEPITNQAPELPQTTTVTWSSSKKSLPIDKTGIHPTDPSSHLAGHVHSQSVPREPAGLVMSKVAGPQAISANALRSYPSTSVHSSLPVLTAMSGVANPTGTTLNPSSSGWNMAGSTGTPVSSNYQFPYSASNQMAPNSNSTFATPSSNSSSSAYQYHPHHQHSNSLGNASNMDLSSNNNFAGHRRVNTESAMPSAQYISGYAGNFMGNTADQSGE</sequence>
<evidence type="ECO:0000313" key="3">
    <source>
        <dbReference type="Proteomes" id="UP000245771"/>
    </source>
</evidence>
<dbReference type="RefSeq" id="XP_025355253.1">
    <property type="nucleotide sequence ID" value="XM_025502239.1"/>
</dbReference>
<feature type="compositionally biased region" description="Low complexity" evidence="1">
    <location>
        <begin position="40"/>
        <end position="51"/>
    </location>
</feature>
<dbReference type="InParanoid" id="A0A316VG25"/>
<name>A0A316VG25_9BASI</name>
<accession>A0A316VG25</accession>
<dbReference type="EMBL" id="KZ819603">
    <property type="protein sequence ID" value="PWN34951.1"/>
    <property type="molecule type" value="Genomic_DNA"/>
</dbReference>
<feature type="region of interest" description="Disordered" evidence="1">
    <location>
        <begin position="27"/>
        <end position="53"/>
    </location>
</feature>
<organism evidence="2 3">
    <name type="scientific">Meira miltonrushii</name>
    <dbReference type="NCBI Taxonomy" id="1280837"/>
    <lineage>
        <taxon>Eukaryota</taxon>
        <taxon>Fungi</taxon>
        <taxon>Dikarya</taxon>
        <taxon>Basidiomycota</taxon>
        <taxon>Ustilaginomycotina</taxon>
        <taxon>Exobasidiomycetes</taxon>
        <taxon>Exobasidiales</taxon>
        <taxon>Brachybasidiaceae</taxon>
        <taxon>Meira</taxon>
    </lineage>
</organism>
<reference evidence="2 3" key="1">
    <citation type="journal article" date="2018" name="Mol. Biol. Evol.">
        <title>Broad Genomic Sampling Reveals a Smut Pathogenic Ancestry of the Fungal Clade Ustilaginomycotina.</title>
        <authorList>
            <person name="Kijpornyongpan T."/>
            <person name="Mondo S.J."/>
            <person name="Barry K."/>
            <person name="Sandor L."/>
            <person name="Lee J."/>
            <person name="Lipzen A."/>
            <person name="Pangilinan J."/>
            <person name="LaButti K."/>
            <person name="Hainaut M."/>
            <person name="Henrissat B."/>
            <person name="Grigoriev I.V."/>
            <person name="Spatafora J.W."/>
            <person name="Aime M.C."/>
        </authorList>
    </citation>
    <scope>NUCLEOTIDE SEQUENCE [LARGE SCALE GENOMIC DNA]</scope>
    <source>
        <strain evidence="2 3">MCA 3882</strain>
    </source>
</reference>
<gene>
    <name evidence="2" type="ORF">FA14DRAFT_36077</name>
</gene>
<keyword evidence="3" id="KW-1185">Reference proteome</keyword>
<evidence type="ECO:0000256" key="1">
    <source>
        <dbReference type="SAM" id="MobiDB-lite"/>
    </source>
</evidence>
<feature type="compositionally biased region" description="Low complexity" evidence="1">
    <location>
        <begin position="163"/>
        <end position="179"/>
    </location>
</feature>
<dbReference type="Proteomes" id="UP000245771">
    <property type="component" value="Unassembled WGS sequence"/>
</dbReference>
<feature type="region of interest" description="Disordered" evidence="1">
    <location>
        <begin position="163"/>
        <end position="207"/>
    </location>
</feature>
<dbReference type="AlphaFoldDB" id="A0A316VG25"/>
<feature type="compositionally biased region" description="Polar residues" evidence="1">
    <location>
        <begin position="189"/>
        <end position="206"/>
    </location>
</feature>
<evidence type="ECO:0000313" key="2">
    <source>
        <dbReference type="EMBL" id="PWN34951.1"/>
    </source>
</evidence>
<dbReference type="GeneID" id="37024020"/>
<proteinExistence type="predicted"/>
<protein>
    <submittedName>
        <fullName evidence="2">Uncharacterized protein</fullName>
    </submittedName>
</protein>